<comment type="subcellular location">
    <subcellularLocation>
        <location evidence="1 17">Mitochondrion inner membrane</location>
        <topology evidence="1 17">Multi-pass membrane protein</topology>
    </subcellularLocation>
</comment>
<accession>H9CX08</accession>
<dbReference type="PANTHER" id="PTHR46552">
    <property type="entry name" value="NADH-UBIQUINONE OXIDOREDUCTASE CHAIN 2"/>
    <property type="match status" value="1"/>
</dbReference>
<keyword evidence="5" id="KW-0813">Transport</keyword>
<feature type="transmembrane region" description="Helical" evidence="17">
    <location>
        <begin position="237"/>
        <end position="259"/>
    </location>
</feature>
<evidence type="ECO:0000256" key="1">
    <source>
        <dbReference type="ARBA" id="ARBA00004448"/>
    </source>
</evidence>
<evidence type="ECO:0000256" key="16">
    <source>
        <dbReference type="ARBA" id="ARBA00049551"/>
    </source>
</evidence>
<evidence type="ECO:0000256" key="6">
    <source>
        <dbReference type="ARBA" id="ARBA00022660"/>
    </source>
</evidence>
<keyword evidence="13 17" id="KW-0830">Ubiquinone</keyword>
<keyword evidence="9 17" id="KW-1278">Translocase</keyword>
<keyword evidence="10 17" id="KW-0249">Electron transport</keyword>
<comment type="function">
    <text evidence="17">Core subunit of the mitochondrial membrane respiratory chain NADH dehydrogenase (Complex I) which catalyzes electron transfer from NADH through the respiratory chain, using ubiquinone as an electron acceptor. Essential for the catalytic activity and assembly of complex I.</text>
</comment>
<proteinExistence type="inferred from homology"/>
<dbReference type="InterPro" id="IPR003917">
    <property type="entry name" value="NADH_UbQ_OxRdtase_chain2"/>
</dbReference>
<dbReference type="Pfam" id="PF00361">
    <property type="entry name" value="Proton_antipo_M"/>
    <property type="match status" value="1"/>
</dbReference>
<keyword evidence="7 17" id="KW-0812">Transmembrane</keyword>
<dbReference type="Pfam" id="PF06444">
    <property type="entry name" value="NADH_dehy_S2_C"/>
    <property type="match status" value="1"/>
</dbReference>
<keyword evidence="6 17" id="KW-0679">Respiratory chain</keyword>
<feature type="transmembrane region" description="Helical" evidence="17">
    <location>
        <begin position="322"/>
        <end position="341"/>
    </location>
</feature>
<dbReference type="EMBL" id="JQ425040">
    <property type="protein sequence ID" value="AFC39481.1"/>
    <property type="molecule type" value="Genomic_DNA"/>
</dbReference>
<dbReference type="GO" id="GO:0006120">
    <property type="term" value="P:mitochondrial electron transport, NADH to ubiquinone"/>
    <property type="evidence" value="ECO:0007669"/>
    <property type="project" value="InterPro"/>
</dbReference>
<evidence type="ECO:0000256" key="7">
    <source>
        <dbReference type="ARBA" id="ARBA00022692"/>
    </source>
</evidence>
<keyword evidence="11 17" id="KW-1133">Transmembrane helix</keyword>
<evidence type="ECO:0000256" key="3">
    <source>
        <dbReference type="ARBA" id="ARBA00012944"/>
    </source>
</evidence>
<dbReference type="PANTHER" id="PTHR46552:SF1">
    <property type="entry name" value="NADH-UBIQUINONE OXIDOREDUCTASE CHAIN 2"/>
    <property type="match status" value="1"/>
</dbReference>
<dbReference type="GO" id="GO:0008137">
    <property type="term" value="F:NADH dehydrogenase (ubiquinone) activity"/>
    <property type="evidence" value="ECO:0007669"/>
    <property type="project" value="UniProtKB-EC"/>
</dbReference>
<dbReference type="AlphaFoldDB" id="H9CX08"/>
<evidence type="ECO:0000256" key="9">
    <source>
        <dbReference type="ARBA" id="ARBA00022967"/>
    </source>
</evidence>
<feature type="transmembrane region" description="Helical" evidence="17">
    <location>
        <begin position="190"/>
        <end position="217"/>
    </location>
</feature>
<geneLocation type="mitochondrion" evidence="20"/>
<evidence type="ECO:0000259" key="18">
    <source>
        <dbReference type="Pfam" id="PF00361"/>
    </source>
</evidence>
<evidence type="ECO:0000256" key="11">
    <source>
        <dbReference type="ARBA" id="ARBA00022989"/>
    </source>
</evidence>
<evidence type="ECO:0000256" key="10">
    <source>
        <dbReference type="ARBA" id="ARBA00022982"/>
    </source>
</evidence>
<keyword evidence="14 17" id="KW-0496">Mitochondrion</keyword>
<evidence type="ECO:0000313" key="20">
    <source>
        <dbReference type="EMBL" id="AFC39481.1"/>
    </source>
</evidence>
<evidence type="ECO:0000256" key="17">
    <source>
        <dbReference type="RuleBase" id="RU003403"/>
    </source>
</evidence>
<evidence type="ECO:0000256" key="8">
    <source>
        <dbReference type="ARBA" id="ARBA00022792"/>
    </source>
</evidence>
<feature type="domain" description="NADH:quinone oxidoreductase/Mrp antiporter transmembrane" evidence="18">
    <location>
        <begin position="23"/>
        <end position="282"/>
    </location>
</feature>
<evidence type="ECO:0000256" key="15">
    <source>
        <dbReference type="ARBA" id="ARBA00023136"/>
    </source>
</evidence>
<dbReference type="GO" id="GO:0005743">
    <property type="term" value="C:mitochondrial inner membrane"/>
    <property type="evidence" value="ECO:0007669"/>
    <property type="project" value="UniProtKB-SubCell"/>
</dbReference>
<evidence type="ECO:0000256" key="13">
    <source>
        <dbReference type="ARBA" id="ARBA00023075"/>
    </source>
</evidence>
<feature type="transmembrane region" description="Helical" evidence="17">
    <location>
        <begin position="149"/>
        <end position="170"/>
    </location>
</feature>
<evidence type="ECO:0000259" key="19">
    <source>
        <dbReference type="Pfam" id="PF06444"/>
    </source>
</evidence>
<gene>
    <name evidence="20" type="primary">ND2</name>
</gene>
<evidence type="ECO:0000256" key="2">
    <source>
        <dbReference type="ARBA" id="ARBA00007012"/>
    </source>
</evidence>
<feature type="transmembrane region" description="Helical" evidence="17">
    <location>
        <begin position="271"/>
        <end position="292"/>
    </location>
</feature>
<keyword evidence="15 17" id="KW-0472">Membrane</keyword>
<keyword evidence="8 17" id="KW-0999">Mitochondrion inner membrane</keyword>
<dbReference type="InterPro" id="IPR001750">
    <property type="entry name" value="ND/Mrp_TM"/>
</dbReference>
<protein>
    <recommendedName>
        <fullName evidence="4 17">NADH-ubiquinone oxidoreductase chain 2</fullName>
        <ecNumber evidence="3 17">7.1.1.2</ecNumber>
    </recommendedName>
</protein>
<sequence>MHPTTWTLLITSLSTGTIITMTSHHWLLAWLGLELNTLSMLPIISAPHHPRAIEAATKYFLIQIAAATLLLFAGTWNAWTTGEWAITNNTNHMAMTMTTVAIMTKLALAPVHAWYPEVIQGSTLTTALIISTWQKLAPMTFLLLTTNHLPTNLILMCGLASALLGGWTGLNQTQTRKIMALSSIAHMGWLLIATTINPALTTLTLITYMIMTTSMFLTLNQMNTKTLVDLTTNHSQTLQITTMITLMSLGGLPPLTGFIPKWLILKELTTCDLLALSIMLILASLPSLFFYIRMAYIATLTAAPTTAHNMHKWRFKSNLNPALILTMPLTIMALPLTPMLYTN</sequence>
<name>H9CX08_TARMA</name>
<feature type="transmembrane region" description="Helical" evidence="17">
    <location>
        <begin position="59"/>
        <end position="79"/>
    </location>
</feature>
<evidence type="ECO:0000256" key="4">
    <source>
        <dbReference type="ARBA" id="ARBA00021008"/>
    </source>
</evidence>
<keyword evidence="12 17" id="KW-0520">NAD</keyword>
<reference evidence="20" key="1">
    <citation type="journal article" date="2013" name="Gene">
        <title>Evolutionary patterns of the mitochondrial genome in the Moorish gecko, Tarentola mauritanica.</title>
        <authorList>
            <person name="Rato C."/>
            <person name="Carranza S."/>
            <person name="Perera A."/>
            <person name="Harris D.J."/>
        </authorList>
    </citation>
    <scope>NUCLEOTIDE SEQUENCE</scope>
    <source>
        <strain evidence="20">DB2635</strain>
    </source>
</reference>
<dbReference type="InterPro" id="IPR010933">
    <property type="entry name" value="NADH_DH_su2_C"/>
</dbReference>
<evidence type="ECO:0000256" key="5">
    <source>
        <dbReference type="ARBA" id="ARBA00022448"/>
    </source>
</evidence>
<organism evidence="20">
    <name type="scientific">Tarentola mauritanica</name>
    <name type="common">Common wall gecko</name>
    <name type="synonym">Lacerta mauritanica</name>
    <dbReference type="NCBI Taxonomy" id="8569"/>
    <lineage>
        <taxon>Eukaryota</taxon>
        <taxon>Metazoa</taxon>
        <taxon>Chordata</taxon>
        <taxon>Craniata</taxon>
        <taxon>Vertebrata</taxon>
        <taxon>Euteleostomi</taxon>
        <taxon>Lepidosauria</taxon>
        <taxon>Squamata</taxon>
        <taxon>Bifurcata</taxon>
        <taxon>Gekkota</taxon>
        <taxon>Phyllodactylidae</taxon>
        <taxon>Tarentola</taxon>
    </lineage>
</organism>
<feature type="domain" description="NADH dehydrogenase subunit 2 C-terminal" evidence="19">
    <location>
        <begin position="288"/>
        <end position="341"/>
    </location>
</feature>
<dbReference type="PRINTS" id="PR01436">
    <property type="entry name" value="NADHDHGNASE2"/>
</dbReference>
<dbReference type="EC" id="7.1.1.2" evidence="3 17"/>
<comment type="catalytic activity">
    <reaction evidence="16 17">
        <text>a ubiquinone + NADH + 5 H(+)(in) = a ubiquinol + NAD(+) + 4 H(+)(out)</text>
        <dbReference type="Rhea" id="RHEA:29091"/>
        <dbReference type="Rhea" id="RHEA-COMP:9565"/>
        <dbReference type="Rhea" id="RHEA-COMP:9566"/>
        <dbReference type="ChEBI" id="CHEBI:15378"/>
        <dbReference type="ChEBI" id="CHEBI:16389"/>
        <dbReference type="ChEBI" id="CHEBI:17976"/>
        <dbReference type="ChEBI" id="CHEBI:57540"/>
        <dbReference type="ChEBI" id="CHEBI:57945"/>
        <dbReference type="EC" id="7.1.1.2"/>
    </reaction>
</comment>
<dbReference type="InterPro" id="IPR050175">
    <property type="entry name" value="Complex_I_Subunit_2"/>
</dbReference>
<comment type="similarity">
    <text evidence="2 17">Belongs to the complex I subunit 2 family.</text>
</comment>
<evidence type="ECO:0000256" key="12">
    <source>
        <dbReference type="ARBA" id="ARBA00023027"/>
    </source>
</evidence>
<evidence type="ECO:0000256" key="14">
    <source>
        <dbReference type="ARBA" id="ARBA00023128"/>
    </source>
</evidence>